<gene>
    <name evidence="1" type="ORF">F443_11108</name>
</gene>
<organism evidence="1 2">
    <name type="scientific">Phytophthora nicotianae P1569</name>
    <dbReference type="NCBI Taxonomy" id="1317065"/>
    <lineage>
        <taxon>Eukaryota</taxon>
        <taxon>Sar</taxon>
        <taxon>Stramenopiles</taxon>
        <taxon>Oomycota</taxon>
        <taxon>Peronosporomycetes</taxon>
        <taxon>Peronosporales</taxon>
        <taxon>Peronosporaceae</taxon>
        <taxon>Phytophthora</taxon>
    </lineage>
</organism>
<proteinExistence type="predicted"/>
<evidence type="ECO:0000313" key="2">
    <source>
        <dbReference type="Proteomes" id="UP000018721"/>
    </source>
</evidence>
<evidence type="ECO:0000313" key="1">
    <source>
        <dbReference type="EMBL" id="ETI44176.1"/>
    </source>
</evidence>
<name>V9EZ84_PHYNI</name>
<keyword evidence="2" id="KW-1185">Reference proteome</keyword>
<reference evidence="1 2" key="1">
    <citation type="submission" date="2013-11" db="EMBL/GenBank/DDBJ databases">
        <title>The Genome Sequence of Phytophthora parasitica P1569.</title>
        <authorList>
            <consortium name="The Broad Institute Genomics Platform"/>
            <person name="Russ C."/>
            <person name="Tyler B."/>
            <person name="Panabieres F."/>
            <person name="Shan W."/>
            <person name="Tripathy S."/>
            <person name="Grunwald N."/>
            <person name="Machado M."/>
            <person name="Johnson C.S."/>
            <person name="Arredondo F."/>
            <person name="Hong C."/>
            <person name="Coffey M."/>
            <person name="Young S.K."/>
            <person name="Zeng Q."/>
            <person name="Gargeya S."/>
            <person name="Fitzgerald M."/>
            <person name="Abouelleil A."/>
            <person name="Alvarado L."/>
            <person name="Chapman S.B."/>
            <person name="Gainer-Dewar J."/>
            <person name="Goldberg J."/>
            <person name="Griggs A."/>
            <person name="Gujja S."/>
            <person name="Hansen M."/>
            <person name="Howarth C."/>
            <person name="Imamovic A."/>
            <person name="Ireland A."/>
            <person name="Larimer J."/>
            <person name="McCowan C."/>
            <person name="Murphy C."/>
            <person name="Pearson M."/>
            <person name="Poon T.W."/>
            <person name="Priest M."/>
            <person name="Roberts A."/>
            <person name="Saif S."/>
            <person name="Shea T."/>
            <person name="Sykes S."/>
            <person name="Wortman J."/>
            <person name="Nusbaum C."/>
            <person name="Birren B."/>
        </authorList>
    </citation>
    <scope>NUCLEOTIDE SEQUENCE [LARGE SCALE GENOMIC DNA]</scope>
    <source>
        <strain evidence="1 2">P1569</strain>
    </source>
</reference>
<dbReference type="EMBL" id="ANIZ01001909">
    <property type="protein sequence ID" value="ETI44176.1"/>
    <property type="molecule type" value="Genomic_DNA"/>
</dbReference>
<dbReference type="AlphaFoldDB" id="V9EZ84"/>
<accession>V9EZ84</accession>
<comment type="caution">
    <text evidence="1">The sequence shown here is derived from an EMBL/GenBank/DDBJ whole genome shotgun (WGS) entry which is preliminary data.</text>
</comment>
<sequence length="176" mass="20433">MCEFCSGCSILLIKWKPQLQSSMRTRIPFFTVCTVTIFLATQQGGWLVFTTKPHRPYVTGFEFTRRRGSISVLLQSLSKNASGSRAFFEEKPLAYLDEAQDAIIKHFQLSISKTSVWRIIHNFGLTWKVLERWTIHIKERDVFRFAEELSHVNWTHQNIVFSGRSLLRQQGHVAKA</sequence>
<dbReference type="HOGENOM" id="CLU_1528141_0_0_1"/>
<protein>
    <submittedName>
        <fullName evidence="1">Uncharacterized protein</fullName>
    </submittedName>
</protein>
<dbReference type="Proteomes" id="UP000018721">
    <property type="component" value="Unassembled WGS sequence"/>
</dbReference>